<reference evidence="2 3" key="1">
    <citation type="submission" date="2011-05" db="EMBL/GenBank/DDBJ databases">
        <title>Complete sequence of chromosome of Frankia symbiont of Datisca glomerata.</title>
        <authorList>
            <consortium name="US DOE Joint Genome Institute"/>
            <person name="Lucas S."/>
            <person name="Han J."/>
            <person name="Lapidus A."/>
            <person name="Cheng J.-F."/>
            <person name="Goodwin L."/>
            <person name="Pitluck S."/>
            <person name="Peters L."/>
            <person name="Mikhailova N."/>
            <person name="Chertkov O."/>
            <person name="Teshima H."/>
            <person name="Han C."/>
            <person name="Tapia R."/>
            <person name="Land M."/>
            <person name="Hauser L."/>
            <person name="Kyrpides N."/>
            <person name="Ivanova N."/>
            <person name="Pagani I."/>
            <person name="Berry A."/>
            <person name="Pawlowski K."/>
            <person name="Persson T."/>
            <person name="Vanden Heuvel B."/>
            <person name="Benson D."/>
            <person name="Woyke T."/>
        </authorList>
    </citation>
    <scope>NUCLEOTIDE SEQUENCE [LARGE SCALE GENOMIC DNA]</scope>
    <source>
        <strain evidence="3">4085684</strain>
    </source>
</reference>
<feature type="region of interest" description="Disordered" evidence="1">
    <location>
        <begin position="73"/>
        <end position="157"/>
    </location>
</feature>
<protein>
    <submittedName>
        <fullName evidence="2">Uncharacterized protein</fullName>
    </submittedName>
</protein>
<proteinExistence type="predicted"/>
<keyword evidence="3" id="KW-1185">Reference proteome</keyword>
<evidence type="ECO:0000313" key="3">
    <source>
        <dbReference type="Proteomes" id="UP000001549"/>
    </source>
</evidence>
<feature type="compositionally biased region" description="Basic residues" evidence="1">
    <location>
        <begin position="103"/>
        <end position="113"/>
    </location>
</feature>
<accession>F8B6I3</accession>
<dbReference type="Proteomes" id="UP000001549">
    <property type="component" value="Chromosome"/>
</dbReference>
<evidence type="ECO:0000256" key="1">
    <source>
        <dbReference type="SAM" id="MobiDB-lite"/>
    </source>
</evidence>
<dbReference type="KEGG" id="fsy:FsymDg_1838"/>
<evidence type="ECO:0000313" key="2">
    <source>
        <dbReference type="EMBL" id="AEH09282.1"/>
    </source>
</evidence>
<organism evidence="2 3">
    <name type="scientific">Candidatus Protofrankia datiscae</name>
    <dbReference type="NCBI Taxonomy" id="2716812"/>
    <lineage>
        <taxon>Bacteria</taxon>
        <taxon>Bacillati</taxon>
        <taxon>Actinomycetota</taxon>
        <taxon>Actinomycetes</taxon>
        <taxon>Frankiales</taxon>
        <taxon>Frankiaceae</taxon>
        <taxon>Protofrankia</taxon>
    </lineage>
</organism>
<dbReference type="EMBL" id="CP002801">
    <property type="protein sequence ID" value="AEH09282.1"/>
    <property type="molecule type" value="Genomic_DNA"/>
</dbReference>
<dbReference type="AlphaFoldDB" id="F8B6I3"/>
<sequence length="171" mass="19191">MAELWALLPAVDAQAAYQRLDALARQAVDSPDETRGMGARRADAFVDLLLGRDRGSDVTIEVGVLVSAAALAGDGHSTSSEQGTRRISISRPRNNRLKDGRPRNGRLHNRKIRNSNISDSRHGDRWERCEKKEQQPRSGHEQNRTGQRSRYRPAALLRSSCRRFPEAAWKP</sequence>
<feature type="compositionally biased region" description="Basic and acidic residues" evidence="1">
    <location>
        <begin position="119"/>
        <end position="143"/>
    </location>
</feature>
<name>F8B6I3_9ACTN</name>
<gene>
    <name evidence="2" type="ordered locus">FsymDg_1838</name>
</gene>
<dbReference type="eggNOG" id="COG1403">
    <property type="taxonomic scope" value="Bacteria"/>
</dbReference>
<dbReference type="HOGENOM" id="CLU_1560700_0_0_11"/>